<evidence type="ECO:0000256" key="1">
    <source>
        <dbReference type="SAM" id="MobiDB-lite"/>
    </source>
</evidence>
<reference evidence="2 3" key="1">
    <citation type="submission" date="2019-10" db="EMBL/GenBank/DDBJ databases">
        <title>Deinococcus sp. isolated from soil.</title>
        <authorList>
            <person name="Li Y."/>
            <person name="Wang J."/>
        </authorList>
    </citation>
    <scope>NUCLEOTIDE SEQUENCE [LARGE SCALE GENOMIC DNA]</scope>
    <source>
        <strain evidence="2 3">SDU3-2</strain>
    </source>
</reference>
<evidence type="ECO:0000313" key="3">
    <source>
        <dbReference type="Proteomes" id="UP000484842"/>
    </source>
</evidence>
<dbReference type="AlphaFoldDB" id="A0A7X1NYW9"/>
<organism evidence="2 3">
    <name type="scientific">Deinococcus terrestris</name>
    <dbReference type="NCBI Taxonomy" id="2651870"/>
    <lineage>
        <taxon>Bacteria</taxon>
        <taxon>Thermotogati</taxon>
        <taxon>Deinococcota</taxon>
        <taxon>Deinococci</taxon>
        <taxon>Deinococcales</taxon>
        <taxon>Deinococcaceae</taxon>
        <taxon>Deinococcus</taxon>
    </lineage>
</organism>
<gene>
    <name evidence="2" type="ORF">F8S09_15490</name>
</gene>
<name>A0A7X1NYW9_9DEIO</name>
<dbReference type="RefSeq" id="WP_152872369.1">
    <property type="nucleotide sequence ID" value="NZ_WBSL01000014.1"/>
</dbReference>
<accession>A0A7X1NYW9</accession>
<sequence length="468" mass="52916">MLIPDPRDLSAAERLLLAAAQQRLRERQQQAREFSQGLYEQYRPHMVLPCLEETPSKALIGPGMALQSVRWGKTSPPPQQAPSRPAGVPDWSPVVERAVDQTFRQLPHPPRPGTPEARAAQVVQLAEPILRERLRRRMQVEREAKGQEGKAYLRTDRVERNLRVLGALAEAAYTLIGARGQQAGHITSYTYFTVLDVLPIATGLSTASCERATRDLRACGLLATWSDWTTAEFLDRATGEQVRTRARTGVWVCLELRPEAHRRARIFPSELPRDERGQLQPARDLEADRRVGRTAWQARKEVRESSPLQRRREGMGYLVQWALSQAECIYSVVRDSLTSPHLAHTTSPQELVWSLQAVLSEHPQRRGEVIGEAAQALTRLYRDPGSFPHYCRMLWRASEAEFRGVPAFRQLEAAMLRTLVAMREVNLRRPGAYLLKQLERAGWLESVYRKARLAGPGNRSGPPTDSFA</sequence>
<feature type="region of interest" description="Disordered" evidence="1">
    <location>
        <begin position="68"/>
        <end position="91"/>
    </location>
</feature>
<protein>
    <submittedName>
        <fullName evidence="2">Uncharacterized protein</fullName>
    </submittedName>
</protein>
<proteinExistence type="predicted"/>
<keyword evidence="3" id="KW-1185">Reference proteome</keyword>
<dbReference type="EMBL" id="WBSL01000014">
    <property type="protein sequence ID" value="MPY68059.1"/>
    <property type="molecule type" value="Genomic_DNA"/>
</dbReference>
<comment type="caution">
    <text evidence="2">The sequence shown here is derived from an EMBL/GenBank/DDBJ whole genome shotgun (WGS) entry which is preliminary data.</text>
</comment>
<dbReference type="Proteomes" id="UP000484842">
    <property type="component" value="Unassembled WGS sequence"/>
</dbReference>
<evidence type="ECO:0000313" key="2">
    <source>
        <dbReference type="EMBL" id="MPY68059.1"/>
    </source>
</evidence>